<evidence type="ECO:0000256" key="1">
    <source>
        <dbReference type="ARBA" id="ARBA00009013"/>
    </source>
</evidence>
<dbReference type="Gene3D" id="3.30.750.24">
    <property type="entry name" value="STAS domain"/>
    <property type="match status" value="1"/>
</dbReference>
<dbReference type="Proteomes" id="UP000093928">
    <property type="component" value="Unassembled WGS sequence"/>
</dbReference>
<dbReference type="PROSITE" id="PS50801">
    <property type="entry name" value="STAS"/>
    <property type="match status" value="1"/>
</dbReference>
<evidence type="ECO:0000313" key="4">
    <source>
        <dbReference type="EMBL" id="OBK30564.1"/>
    </source>
</evidence>
<organism evidence="4 5">
    <name type="scientific">Mycobacterium asiaticum</name>
    <dbReference type="NCBI Taxonomy" id="1790"/>
    <lineage>
        <taxon>Bacteria</taxon>
        <taxon>Bacillati</taxon>
        <taxon>Actinomycetota</taxon>
        <taxon>Actinomycetes</taxon>
        <taxon>Mycobacteriales</taxon>
        <taxon>Mycobacteriaceae</taxon>
        <taxon>Mycobacterium</taxon>
    </lineage>
</organism>
<dbReference type="SUPFAM" id="SSF52091">
    <property type="entry name" value="SpoIIaa-like"/>
    <property type="match status" value="1"/>
</dbReference>
<evidence type="ECO:0000256" key="2">
    <source>
        <dbReference type="RuleBase" id="RU003749"/>
    </source>
</evidence>
<dbReference type="AlphaFoldDB" id="A0A1A3PB91"/>
<dbReference type="InterPro" id="IPR003658">
    <property type="entry name" value="Anti-sigma_ant"/>
</dbReference>
<dbReference type="GO" id="GO:0043856">
    <property type="term" value="F:anti-sigma factor antagonist activity"/>
    <property type="evidence" value="ECO:0007669"/>
    <property type="project" value="InterPro"/>
</dbReference>
<protein>
    <recommendedName>
        <fullName evidence="2">Anti-sigma factor antagonist</fullName>
    </recommendedName>
</protein>
<dbReference type="RefSeq" id="WP_065142645.1">
    <property type="nucleotide sequence ID" value="NZ_LZLS01000025.1"/>
</dbReference>
<dbReference type="CDD" id="cd07043">
    <property type="entry name" value="STAS_anti-anti-sigma_factors"/>
    <property type="match status" value="1"/>
</dbReference>
<dbReference type="NCBIfam" id="TIGR00377">
    <property type="entry name" value="ant_ant_sig"/>
    <property type="match status" value="1"/>
</dbReference>
<dbReference type="PANTHER" id="PTHR33495:SF2">
    <property type="entry name" value="ANTI-SIGMA FACTOR ANTAGONIST TM_1081-RELATED"/>
    <property type="match status" value="1"/>
</dbReference>
<comment type="similarity">
    <text evidence="1 2">Belongs to the anti-sigma-factor antagonist family.</text>
</comment>
<name>A0A1A3PB91_MYCAS</name>
<reference evidence="4 5" key="1">
    <citation type="submission" date="2016-06" db="EMBL/GenBank/DDBJ databases">
        <authorList>
            <person name="Kjaerup R.B."/>
            <person name="Dalgaard T.S."/>
            <person name="Juul-Madsen H.R."/>
        </authorList>
    </citation>
    <scope>NUCLEOTIDE SEQUENCE [LARGE SCALE GENOMIC DNA]</scope>
    <source>
        <strain evidence="4 5">1165133.8</strain>
    </source>
</reference>
<sequence length="149" mass="15882">MSLAVAEVFATPLRLSPRLVSELGAEQSTLRAAVQGFEAAVIVYVGGEIDAYNEDTWRLLLSEAAAFAATPQLFMVDVNSVEFMSCSSFLALAEVAKLCRERGVDLRVVSVDPAIERIIAACGLGDVLTVHPSAPQTLQAMGQSRDHAC</sequence>
<feature type="domain" description="STAS" evidence="3">
    <location>
        <begin position="30"/>
        <end position="141"/>
    </location>
</feature>
<comment type="caution">
    <text evidence="4">The sequence shown here is derived from an EMBL/GenBank/DDBJ whole genome shotgun (WGS) entry which is preliminary data.</text>
</comment>
<proteinExistence type="inferred from homology"/>
<dbReference type="InterPro" id="IPR036513">
    <property type="entry name" value="STAS_dom_sf"/>
</dbReference>
<evidence type="ECO:0000259" key="3">
    <source>
        <dbReference type="PROSITE" id="PS50801"/>
    </source>
</evidence>
<dbReference type="OrthoDB" id="3700428at2"/>
<dbReference type="InterPro" id="IPR002645">
    <property type="entry name" value="STAS_dom"/>
</dbReference>
<gene>
    <name evidence="4" type="ORF">A5634_15970</name>
</gene>
<dbReference type="Pfam" id="PF01740">
    <property type="entry name" value="STAS"/>
    <property type="match status" value="1"/>
</dbReference>
<accession>A0A1A3PB91</accession>
<dbReference type="PANTHER" id="PTHR33495">
    <property type="entry name" value="ANTI-SIGMA FACTOR ANTAGONIST TM_1081-RELATED-RELATED"/>
    <property type="match status" value="1"/>
</dbReference>
<evidence type="ECO:0000313" key="5">
    <source>
        <dbReference type="Proteomes" id="UP000093928"/>
    </source>
</evidence>
<dbReference type="EMBL" id="LZLS01000025">
    <property type="protein sequence ID" value="OBK30564.1"/>
    <property type="molecule type" value="Genomic_DNA"/>
</dbReference>